<sequence>MAPDLREESRRLHYVVLKLTAEIGGKNQKLEYLEKMLGKRSASLSKMTEERDRLRAAYNAEKRRIGKDQKFEYLEKLLGECSTSLSKMTKERNHLNQAYNEEKKKMKRTMDENERLMKELETQRKEIEQQATERSISFSRMTEERDHLNEAYNEEKRKTKRTMDENERLMRELETQRKEIKLLAEERSTLLSRMTEKRDHLNEAYNEAKRKMKRTMYENERLMKELETQRNEQQAMEIEKRYAHLDLKSKQLLVLKELNTATRASRKRNTVRKKREGVKNMSRWGKVQVQIDTNFLHKELEEKDSELDNELNLKKTLVEKENRSDHDLQEACKVSIE</sequence>
<name>A0AA41VMH4_PAPNU</name>
<accession>A0AA41VMH4</accession>
<gene>
    <name evidence="2" type="ORF">MKW94_006986</name>
</gene>
<dbReference type="Proteomes" id="UP001177140">
    <property type="component" value="Unassembled WGS sequence"/>
</dbReference>
<organism evidence="2 3">
    <name type="scientific">Papaver nudicaule</name>
    <name type="common">Iceland poppy</name>
    <dbReference type="NCBI Taxonomy" id="74823"/>
    <lineage>
        <taxon>Eukaryota</taxon>
        <taxon>Viridiplantae</taxon>
        <taxon>Streptophyta</taxon>
        <taxon>Embryophyta</taxon>
        <taxon>Tracheophyta</taxon>
        <taxon>Spermatophyta</taxon>
        <taxon>Magnoliopsida</taxon>
        <taxon>Ranunculales</taxon>
        <taxon>Papaveraceae</taxon>
        <taxon>Papaveroideae</taxon>
        <taxon>Papaver</taxon>
    </lineage>
</organism>
<dbReference type="GO" id="GO:0080188">
    <property type="term" value="P:gene silencing by siRNA-directed DNA methylation"/>
    <property type="evidence" value="ECO:0007669"/>
    <property type="project" value="InterPro"/>
</dbReference>
<keyword evidence="3" id="KW-1185">Reference proteome</keyword>
<feature type="non-terminal residue" evidence="2">
    <location>
        <position position="337"/>
    </location>
</feature>
<comment type="caution">
    <text evidence="2">The sequence shown here is derived from an EMBL/GenBank/DDBJ whole genome shotgun (WGS) entry which is preliminary data.</text>
</comment>
<dbReference type="EMBL" id="JAJJMA010251315">
    <property type="protein sequence ID" value="MCL7043849.1"/>
    <property type="molecule type" value="Genomic_DNA"/>
</dbReference>
<protein>
    <submittedName>
        <fullName evidence="2">Uncharacterized protein</fullName>
    </submittedName>
</protein>
<evidence type="ECO:0000256" key="1">
    <source>
        <dbReference type="SAM" id="Coils"/>
    </source>
</evidence>
<evidence type="ECO:0000313" key="2">
    <source>
        <dbReference type="EMBL" id="MCL7043849.1"/>
    </source>
</evidence>
<proteinExistence type="predicted"/>
<dbReference type="AlphaFoldDB" id="A0AA41VMH4"/>
<reference evidence="2" key="1">
    <citation type="submission" date="2022-03" db="EMBL/GenBank/DDBJ databases">
        <title>A functionally conserved STORR gene fusion in Papaver species that diverged 16.8 million years ago.</title>
        <authorList>
            <person name="Catania T."/>
        </authorList>
    </citation>
    <scope>NUCLEOTIDE SEQUENCE</scope>
    <source>
        <strain evidence="2">S-191538</strain>
    </source>
</reference>
<dbReference type="InterPro" id="IPR045177">
    <property type="entry name" value="FDM1-5/IDN2"/>
</dbReference>
<feature type="coiled-coil region" evidence="1">
    <location>
        <begin position="44"/>
        <end position="239"/>
    </location>
</feature>
<dbReference type="PANTHER" id="PTHR21596">
    <property type="entry name" value="RIBONUCLEASE P SUBUNIT P38"/>
    <property type="match status" value="1"/>
</dbReference>
<keyword evidence="1" id="KW-0175">Coiled coil</keyword>
<evidence type="ECO:0000313" key="3">
    <source>
        <dbReference type="Proteomes" id="UP001177140"/>
    </source>
</evidence>
<dbReference type="PANTHER" id="PTHR21596:SF3">
    <property type="entry name" value="FACTOR OF DNA METHYLATION 1-RELATED"/>
    <property type="match status" value="1"/>
</dbReference>